<name>A0A937FWY3_9BACT</name>
<dbReference type="EMBL" id="JAEUGD010000045">
    <property type="protein sequence ID" value="MBL6447594.1"/>
    <property type="molecule type" value="Genomic_DNA"/>
</dbReference>
<dbReference type="Proteomes" id="UP000614216">
    <property type="component" value="Unassembled WGS sequence"/>
</dbReference>
<accession>A0A937FWY3</accession>
<dbReference type="RefSeq" id="WP_202857134.1">
    <property type="nucleotide sequence ID" value="NZ_JAEUGD010000045.1"/>
</dbReference>
<comment type="caution">
    <text evidence="1">The sequence shown here is derived from an EMBL/GenBank/DDBJ whole genome shotgun (WGS) entry which is preliminary data.</text>
</comment>
<reference evidence="1" key="1">
    <citation type="submission" date="2021-01" db="EMBL/GenBank/DDBJ databases">
        <title>Fulvivirga kasyanovii gen. nov., sp nov., a novel member of the phylum Bacteroidetes isolated from seawater in a mussel farm.</title>
        <authorList>
            <person name="Zhao L.-H."/>
            <person name="Wang Z.-J."/>
        </authorList>
    </citation>
    <scope>NUCLEOTIDE SEQUENCE</scope>
    <source>
        <strain evidence="1">29W222</strain>
    </source>
</reference>
<dbReference type="PROSITE" id="PS51257">
    <property type="entry name" value="PROKAR_LIPOPROTEIN"/>
    <property type="match status" value="1"/>
</dbReference>
<protein>
    <recommendedName>
        <fullName evidence="3">Viral A-type inclusion protein</fullName>
    </recommendedName>
</protein>
<evidence type="ECO:0000313" key="1">
    <source>
        <dbReference type="EMBL" id="MBL6447594.1"/>
    </source>
</evidence>
<dbReference type="AlphaFoldDB" id="A0A937FWY3"/>
<evidence type="ECO:0000313" key="2">
    <source>
        <dbReference type="Proteomes" id="UP000614216"/>
    </source>
</evidence>
<gene>
    <name evidence="1" type="ORF">JMN32_14850</name>
</gene>
<sequence length="157" mass="18366">MKTVKYMSLAFVILGLLSCNNTETKKDNAEDKTITKAEETYNEAIKVHDEIMPWMDRIQQIKDELQHLKDSIPQDSVQIDLHIQKLEDADKAMMAWMHGLKQYPKDHSPNHHDHGEHNSKMDTTLEIHMSQKKQIIEVKQMMQDAMKEAEDLIQIKE</sequence>
<keyword evidence="2" id="KW-1185">Reference proteome</keyword>
<proteinExistence type="predicted"/>
<evidence type="ECO:0008006" key="3">
    <source>
        <dbReference type="Google" id="ProtNLM"/>
    </source>
</evidence>
<organism evidence="1 2">
    <name type="scientific">Fulvivirga marina</name>
    <dbReference type="NCBI Taxonomy" id="2494733"/>
    <lineage>
        <taxon>Bacteria</taxon>
        <taxon>Pseudomonadati</taxon>
        <taxon>Bacteroidota</taxon>
        <taxon>Cytophagia</taxon>
        <taxon>Cytophagales</taxon>
        <taxon>Fulvivirgaceae</taxon>
        <taxon>Fulvivirga</taxon>
    </lineage>
</organism>